<comment type="catalytic activity">
    <reaction evidence="8 9">
        <text>(2S,6S)-2,6-diaminopimelate = meso-2,6-diaminopimelate</text>
        <dbReference type="Rhea" id="RHEA:15393"/>
        <dbReference type="ChEBI" id="CHEBI:57609"/>
        <dbReference type="ChEBI" id="CHEBI:57791"/>
        <dbReference type="EC" id="5.1.1.7"/>
    </reaction>
</comment>
<name>A0A395JTF3_9GAMM</name>
<feature type="binding site" evidence="9">
    <location>
        <position position="46"/>
    </location>
    <ligand>
        <name>substrate</name>
    </ligand>
</feature>
<dbReference type="SUPFAM" id="SSF54506">
    <property type="entry name" value="Diaminopimelate epimerase-like"/>
    <property type="match status" value="2"/>
</dbReference>
<feature type="site" description="Important for dimerization" evidence="9">
    <location>
        <position position="271"/>
    </location>
</feature>
<evidence type="ECO:0000256" key="10">
    <source>
        <dbReference type="PROSITE-ProRule" id="PRU10125"/>
    </source>
</evidence>
<comment type="pathway">
    <text evidence="1 9">Amino-acid biosynthesis; L-lysine biosynthesis via DAP pathway; DL-2,6-diaminopimelate from LL-2,6-diaminopimelate: step 1/1.</text>
</comment>
<evidence type="ECO:0000256" key="9">
    <source>
        <dbReference type="HAMAP-Rule" id="MF_00197"/>
    </source>
</evidence>
<dbReference type="UniPathway" id="UPA00034">
    <property type="reaction ID" value="UER00025"/>
</dbReference>
<feature type="binding site" evidence="9">
    <location>
        <position position="13"/>
    </location>
    <ligand>
        <name>substrate</name>
    </ligand>
</feature>
<dbReference type="InterPro" id="IPR001653">
    <property type="entry name" value="DAP_epimerase_DapF"/>
</dbReference>
<keyword evidence="7 9" id="KW-0413">Isomerase</keyword>
<organism evidence="11 12">
    <name type="scientific">Arenicella xantha</name>
    <dbReference type="NCBI Taxonomy" id="644221"/>
    <lineage>
        <taxon>Bacteria</taxon>
        <taxon>Pseudomonadati</taxon>
        <taxon>Pseudomonadota</taxon>
        <taxon>Gammaproteobacteria</taxon>
        <taxon>Arenicellales</taxon>
        <taxon>Arenicellaceae</taxon>
        <taxon>Arenicella</taxon>
    </lineage>
</organism>
<comment type="caution">
    <text evidence="11">The sequence shown here is derived from an EMBL/GenBank/DDBJ whole genome shotgun (WGS) entry which is preliminary data.</text>
</comment>
<feature type="active site" description="Proton acceptor" evidence="9">
    <location>
        <position position="220"/>
    </location>
</feature>
<dbReference type="EC" id="5.1.1.7" evidence="3 9"/>
<accession>A0A395JTF3</accession>
<keyword evidence="6 9" id="KW-0457">Lysine biosynthesis</keyword>
<evidence type="ECO:0000313" key="12">
    <source>
        <dbReference type="Proteomes" id="UP000253083"/>
    </source>
</evidence>
<evidence type="ECO:0000256" key="5">
    <source>
        <dbReference type="ARBA" id="ARBA00022605"/>
    </source>
</evidence>
<evidence type="ECO:0000256" key="2">
    <source>
        <dbReference type="ARBA" id="ARBA00010219"/>
    </source>
</evidence>
<evidence type="ECO:0000256" key="6">
    <source>
        <dbReference type="ARBA" id="ARBA00023154"/>
    </source>
</evidence>
<keyword evidence="12" id="KW-1185">Reference proteome</keyword>
<dbReference type="AlphaFoldDB" id="A0A395JTF3"/>
<evidence type="ECO:0000256" key="8">
    <source>
        <dbReference type="ARBA" id="ARBA00051712"/>
    </source>
</evidence>
<feature type="site" description="Could be important to modulate the pK values of the two catalytic cysteine residues" evidence="9">
    <location>
        <position position="211"/>
    </location>
</feature>
<dbReference type="PANTHER" id="PTHR31689:SF0">
    <property type="entry name" value="DIAMINOPIMELATE EPIMERASE"/>
    <property type="match status" value="1"/>
</dbReference>
<keyword evidence="4 9" id="KW-0963">Cytoplasm</keyword>
<evidence type="ECO:0000256" key="4">
    <source>
        <dbReference type="ARBA" id="ARBA00022490"/>
    </source>
</evidence>
<feature type="binding site" evidence="9">
    <location>
        <position position="160"/>
    </location>
    <ligand>
        <name>substrate</name>
    </ligand>
</feature>
<feature type="binding site" evidence="9">
    <location>
        <begin position="211"/>
        <end position="212"/>
    </location>
    <ligand>
        <name>substrate</name>
    </ligand>
</feature>
<dbReference type="HAMAP" id="MF_00197">
    <property type="entry name" value="DAP_epimerase"/>
    <property type="match status" value="1"/>
</dbReference>
<feature type="binding site" evidence="9">
    <location>
        <position position="193"/>
    </location>
    <ligand>
        <name>substrate</name>
    </ligand>
</feature>
<dbReference type="FunCoup" id="A0A395JTF3">
    <property type="interactions" value="619"/>
</dbReference>
<dbReference type="FunFam" id="3.10.310.10:FF:000001">
    <property type="entry name" value="Diaminopimelate epimerase"/>
    <property type="match status" value="1"/>
</dbReference>
<dbReference type="RefSeq" id="WP_113953164.1">
    <property type="nucleotide sequence ID" value="NZ_QNRT01000001.1"/>
</dbReference>
<dbReference type="GO" id="GO:0009089">
    <property type="term" value="P:lysine biosynthetic process via diaminopimelate"/>
    <property type="evidence" value="ECO:0007669"/>
    <property type="project" value="UniProtKB-UniRule"/>
</dbReference>
<dbReference type="NCBIfam" id="TIGR00652">
    <property type="entry name" value="DapF"/>
    <property type="match status" value="1"/>
</dbReference>
<evidence type="ECO:0000256" key="1">
    <source>
        <dbReference type="ARBA" id="ARBA00005196"/>
    </source>
</evidence>
<feature type="binding site" evidence="9">
    <location>
        <position position="66"/>
    </location>
    <ligand>
        <name>substrate</name>
    </ligand>
</feature>
<dbReference type="Pfam" id="PF01678">
    <property type="entry name" value="DAP_epimerase"/>
    <property type="match status" value="2"/>
</dbReference>
<feature type="binding site" evidence="9">
    <location>
        <begin position="76"/>
        <end position="77"/>
    </location>
    <ligand>
        <name>substrate</name>
    </ligand>
</feature>
<dbReference type="Proteomes" id="UP000253083">
    <property type="component" value="Unassembled WGS sequence"/>
</dbReference>
<dbReference type="Gene3D" id="3.10.310.10">
    <property type="entry name" value="Diaminopimelate Epimerase, Chain A, domain 1"/>
    <property type="match status" value="2"/>
</dbReference>
<dbReference type="EMBL" id="QNRT01000001">
    <property type="protein sequence ID" value="RBP53612.1"/>
    <property type="molecule type" value="Genomic_DNA"/>
</dbReference>
<feature type="active site" description="Proton donor" evidence="9">
    <location>
        <position position="75"/>
    </location>
</feature>
<dbReference type="InterPro" id="IPR018510">
    <property type="entry name" value="DAP_epimerase_AS"/>
</dbReference>
<dbReference type="GO" id="GO:0008837">
    <property type="term" value="F:diaminopimelate epimerase activity"/>
    <property type="evidence" value="ECO:0007669"/>
    <property type="project" value="UniProtKB-UniRule"/>
</dbReference>
<comment type="subcellular location">
    <subcellularLocation>
        <location evidence="9">Cytoplasm</location>
    </subcellularLocation>
</comment>
<comment type="similarity">
    <text evidence="2 9">Belongs to the diaminopimelate epimerase family.</text>
</comment>
<comment type="subunit">
    <text evidence="9">Homodimer.</text>
</comment>
<evidence type="ECO:0000256" key="7">
    <source>
        <dbReference type="ARBA" id="ARBA00023235"/>
    </source>
</evidence>
<evidence type="ECO:0000313" key="11">
    <source>
        <dbReference type="EMBL" id="RBP53612.1"/>
    </source>
</evidence>
<feature type="site" description="Could be important to modulate the pK values of the two catalytic cysteine residues" evidence="9">
    <location>
        <position position="162"/>
    </location>
</feature>
<dbReference type="GO" id="GO:0005829">
    <property type="term" value="C:cytosol"/>
    <property type="evidence" value="ECO:0007669"/>
    <property type="project" value="TreeGrafter"/>
</dbReference>
<evidence type="ECO:0000256" key="3">
    <source>
        <dbReference type="ARBA" id="ARBA00013080"/>
    </source>
</evidence>
<dbReference type="OrthoDB" id="9805408at2"/>
<dbReference type="InParanoid" id="A0A395JTF3"/>
<comment type="function">
    <text evidence="9">Catalyzes the stereoinversion of LL-2,6-diaminopimelate (L,L-DAP) to meso-diaminopimelate (meso-DAP), a precursor of L-lysine and an essential component of the bacterial peptidoglycan.</text>
</comment>
<feature type="active site" evidence="10">
    <location>
        <position position="75"/>
    </location>
</feature>
<reference evidence="11 12" key="1">
    <citation type="submission" date="2018-06" db="EMBL/GenBank/DDBJ databases">
        <title>Genomic Encyclopedia of Type Strains, Phase IV (KMG-IV): sequencing the most valuable type-strain genomes for metagenomic binning, comparative biology and taxonomic classification.</title>
        <authorList>
            <person name="Goeker M."/>
        </authorList>
    </citation>
    <scope>NUCLEOTIDE SEQUENCE [LARGE SCALE GENOMIC DNA]</scope>
    <source>
        <strain evidence="11 12">DSM 24032</strain>
    </source>
</reference>
<feature type="binding site" evidence="9">
    <location>
        <begin position="221"/>
        <end position="222"/>
    </location>
    <ligand>
        <name>substrate</name>
    </ligand>
</feature>
<sequence length="277" mass="29583">MELHFTKMHGLGNDFVVLDFTKQPLALSSAQAALIADRHFGVGCDQILIVETSDTDGVDFKYRILNADGSEVGQCGNGARCFVRYVHDKGLSAKNPISVETLSGQMTLTIDPVTRLVTVNMGAPRFAPKTIPLAVGNKADRYSLDIDGQTVEFSALSMGNPHAVLVIDDVQTAPVQQLGSILESHPIFPERANIGFMQINDRQNISLRVFERGAGETIACGSGACAAVVAGIQMGLLDQHVLAQLTGGDLQITWAGEGQPVMMTGPAETTFEGRLTL</sequence>
<gene>
    <name evidence="9" type="primary">dapF</name>
    <name evidence="11" type="ORF">DFR28_101999</name>
</gene>
<keyword evidence="5 9" id="KW-0028">Amino-acid biosynthesis</keyword>
<dbReference type="PANTHER" id="PTHR31689">
    <property type="entry name" value="DIAMINOPIMELATE EPIMERASE, CHLOROPLASTIC"/>
    <property type="match status" value="1"/>
</dbReference>
<proteinExistence type="inferred from homology"/>
<dbReference type="FunFam" id="3.10.310.10:FF:000004">
    <property type="entry name" value="Diaminopimelate epimerase"/>
    <property type="match status" value="1"/>
</dbReference>
<protein>
    <recommendedName>
        <fullName evidence="3 9">Diaminopimelate epimerase</fullName>
        <shortName evidence="9">DAP epimerase</shortName>
        <ecNumber evidence="3 9">5.1.1.7</ecNumber>
    </recommendedName>
    <alternativeName>
        <fullName evidence="9">PLP-independent amino acid racemase</fullName>
    </alternativeName>
</protein>
<dbReference type="PROSITE" id="PS01326">
    <property type="entry name" value="DAP_EPIMERASE"/>
    <property type="match status" value="1"/>
</dbReference>